<dbReference type="InterPro" id="IPR053110">
    <property type="entry name" value="Ribosomal_L1-TF"/>
</dbReference>
<feature type="compositionally biased region" description="Acidic residues" evidence="1">
    <location>
        <begin position="415"/>
        <end position="427"/>
    </location>
</feature>
<evidence type="ECO:0000256" key="1">
    <source>
        <dbReference type="SAM" id="MobiDB-lite"/>
    </source>
</evidence>
<dbReference type="PANTHER" id="PTHR48162">
    <property type="entry name" value="YALI0A06930P"/>
    <property type="match status" value="1"/>
</dbReference>
<feature type="compositionally biased region" description="Basic and acidic residues" evidence="1">
    <location>
        <begin position="428"/>
        <end position="446"/>
    </location>
</feature>
<evidence type="ECO:0000313" key="2">
    <source>
        <dbReference type="EMBL" id="THU84600.1"/>
    </source>
</evidence>
<dbReference type="OrthoDB" id="3270451at2759"/>
<evidence type="ECO:0008006" key="4">
    <source>
        <dbReference type="Google" id="ProtNLM"/>
    </source>
</evidence>
<dbReference type="EMBL" id="ML179590">
    <property type="protein sequence ID" value="THU84600.1"/>
    <property type="molecule type" value="Genomic_DNA"/>
</dbReference>
<organism evidence="2 3">
    <name type="scientific">Dendrothele bispora (strain CBS 962.96)</name>
    <dbReference type="NCBI Taxonomy" id="1314807"/>
    <lineage>
        <taxon>Eukaryota</taxon>
        <taxon>Fungi</taxon>
        <taxon>Dikarya</taxon>
        <taxon>Basidiomycota</taxon>
        <taxon>Agaricomycotina</taxon>
        <taxon>Agaricomycetes</taxon>
        <taxon>Agaricomycetidae</taxon>
        <taxon>Agaricales</taxon>
        <taxon>Agaricales incertae sedis</taxon>
        <taxon>Dendrothele</taxon>
    </lineage>
</organism>
<feature type="compositionally biased region" description="Basic and acidic residues" evidence="1">
    <location>
        <begin position="571"/>
        <end position="580"/>
    </location>
</feature>
<feature type="compositionally biased region" description="Basic and acidic residues" evidence="1">
    <location>
        <begin position="548"/>
        <end position="561"/>
    </location>
</feature>
<evidence type="ECO:0000313" key="3">
    <source>
        <dbReference type="Proteomes" id="UP000297245"/>
    </source>
</evidence>
<proteinExistence type="predicted"/>
<feature type="compositionally biased region" description="Acidic residues" evidence="1">
    <location>
        <begin position="581"/>
        <end position="591"/>
    </location>
</feature>
<reference evidence="2 3" key="1">
    <citation type="journal article" date="2019" name="Nat. Ecol. Evol.">
        <title>Megaphylogeny resolves global patterns of mushroom evolution.</title>
        <authorList>
            <person name="Varga T."/>
            <person name="Krizsan K."/>
            <person name="Foldi C."/>
            <person name="Dima B."/>
            <person name="Sanchez-Garcia M."/>
            <person name="Sanchez-Ramirez S."/>
            <person name="Szollosi G.J."/>
            <person name="Szarkandi J.G."/>
            <person name="Papp V."/>
            <person name="Albert L."/>
            <person name="Andreopoulos W."/>
            <person name="Angelini C."/>
            <person name="Antonin V."/>
            <person name="Barry K.W."/>
            <person name="Bougher N.L."/>
            <person name="Buchanan P."/>
            <person name="Buyck B."/>
            <person name="Bense V."/>
            <person name="Catcheside P."/>
            <person name="Chovatia M."/>
            <person name="Cooper J."/>
            <person name="Damon W."/>
            <person name="Desjardin D."/>
            <person name="Finy P."/>
            <person name="Geml J."/>
            <person name="Haridas S."/>
            <person name="Hughes K."/>
            <person name="Justo A."/>
            <person name="Karasinski D."/>
            <person name="Kautmanova I."/>
            <person name="Kiss B."/>
            <person name="Kocsube S."/>
            <person name="Kotiranta H."/>
            <person name="LaButti K.M."/>
            <person name="Lechner B.E."/>
            <person name="Liimatainen K."/>
            <person name="Lipzen A."/>
            <person name="Lukacs Z."/>
            <person name="Mihaltcheva S."/>
            <person name="Morgado L.N."/>
            <person name="Niskanen T."/>
            <person name="Noordeloos M.E."/>
            <person name="Ohm R.A."/>
            <person name="Ortiz-Santana B."/>
            <person name="Ovrebo C."/>
            <person name="Racz N."/>
            <person name="Riley R."/>
            <person name="Savchenko A."/>
            <person name="Shiryaev A."/>
            <person name="Soop K."/>
            <person name="Spirin V."/>
            <person name="Szebenyi C."/>
            <person name="Tomsovsky M."/>
            <person name="Tulloss R.E."/>
            <person name="Uehling J."/>
            <person name="Grigoriev I.V."/>
            <person name="Vagvolgyi C."/>
            <person name="Papp T."/>
            <person name="Martin F.M."/>
            <person name="Miettinen O."/>
            <person name="Hibbett D.S."/>
            <person name="Nagy L.G."/>
        </authorList>
    </citation>
    <scope>NUCLEOTIDE SEQUENCE [LARGE SCALE GENOMIC DNA]</scope>
    <source>
        <strain evidence="2 3">CBS 962.96</strain>
    </source>
</reference>
<dbReference type="AlphaFoldDB" id="A0A4S8L7U5"/>
<dbReference type="PANTHER" id="PTHR48162:SF1">
    <property type="entry name" value="RIBOSOMAL L1 DOMAIN-CONTAINING PROTEIN CG13096"/>
    <property type="match status" value="1"/>
</dbReference>
<dbReference type="Proteomes" id="UP000297245">
    <property type="component" value="Unassembled WGS sequence"/>
</dbReference>
<feature type="compositionally biased region" description="Basic and acidic residues" evidence="1">
    <location>
        <begin position="511"/>
        <end position="523"/>
    </location>
</feature>
<protein>
    <recommendedName>
        <fullName evidence="4">JmjC domain-containing protein</fullName>
    </recommendedName>
</protein>
<accession>A0A4S8L7U5</accession>
<keyword evidence="3" id="KW-1185">Reference proteome</keyword>
<gene>
    <name evidence="2" type="ORF">K435DRAFT_806565</name>
</gene>
<feature type="compositionally biased region" description="Low complexity" evidence="1">
    <location>
        <begin position="466"/>
        <end position="501"/>
    </location>
</feature>
<name>A0A4S8L7U5_DENBC</name>
<feature type="region of interest" description="Disordered" evidence="1">
    <location>
        <begin position="411"/>
        <end position="625"/>
    </location>
</feature>
<feature type="compositionally biased region" description="Basic and acidic residues" evidence="1">
    <location>
        <begin position="453"/>
        <end position="465"/>
    </location>
</feature>
<sequence>MPEKVDVECQVEGCDTAGVTLAGVTLAGTGITEQMAQCESNQTPPVQPTAVSSPSESQFCPGQNVNPCDMLAIRKLPFETNIARQNWSTLREATKDTDFQVRLMIATEKLVEVLEKHTKTTSQQLGKLFYTQVQGEIDKFSLKTLKAMWPIVLGLRILDVYSSKINSVPSSPDTFPSPNETIPQQLDFTRDEKKSLFPKPGLAKFLPRLSQAEGWHSIGKESYLGDLGGKHSGTALTNIESLESLPAAFIQSHVDKRGVKLLQAAGVAANQASVNIVLGNFALAAFQLRWVLKALLKEYGSLGHGLSYQGRDLLIKYSPNKLRTPLHLALFGMFPFLLLDTRLYAKTTPPRRLLLKFQSLIKESLWRCAMEDDFDVVVAVSQVKENILRHYSDGKCDQSFHIFGSNISECSLEKEQEEQGEQEEEERDERREKDKEVQEGQEKGVGEQEEEEREKRKEKDKEVRGVEGQQNEVQEIQGQQNEVQEMQGQQNEVQGMQQQNNVEEEVDKEDDNDHDKNNDKDKDKDEDEDEESGERVEKGKVKVKIKIKVKDKENEEDKDKDKEDEDEEDEDKNKEDKGEVEREEEDEDDSMQVDQQETDHKSASSLYSLPPDPHLLNYSPNRNPLKRKRGVKLDVAVDIEEMETILTVGNPKKLLPRFRTDVGSTRIQAPHPLEVYNLQGDKEDYRPAFHRQTSPKNALYSHSVICLLAKSHIVLRDSDHAQRSSASQQGFKKEELRLLGNLHHLRDAQKVLAEAEKGSSGRILNLLDFPAASSDNFFPRDLATDVHALVQVLGNWMEKYPFSMMRWGLCATADPIHDCHIDAEGFATACSVLSGEKSWLVALPPDMDFGGFASAATYLESYDEHMQNDQGWVIVALKLTLGTTLDFITNHTHLDSRRLLFYILVLIHKAMEIDEEYLRLCSFEGLNDLLCVINLIDLGSAIFAERYLDGGQVDKEHLKLIRSSSFYAYKILARLE</sequence>